<evidence type="ECO:0000313" key="1">
    <source>
        <dbReference type="EMBL" id="AYV83505.1"/>
    </source>
</evidence>
<organism evidence="1">
    <name type="scientific">Hyperionvirus sp</name>
    <dbReference type="NCBI Taxonomy" id="2487770"/>
    <lineage>
        <taxon>Viruses</taxon>
        <taxon>Varidnaviria</taxon>
        <taxon>Bamfordvirae</taxon>
        <taxon>Nucleocytoviricota</taxon>
        <taxon>Megaviricetes</taxon>
        <taxon>Imitervirales</taxon>
        <taxon>Mimiviridae</taxon>
        <taxon>Klosneuvirinae</taxon>
    </lineage>
</organism>
<dbReference type="PANTHER" id="PTHR46656:SF3">
    <property type="entry name" value="PUTATIVE-RELATED"/>
    <property type="match status" value="1"/>
</dbReference>
<dbReference type="GO" id="GO:0016740">
    <property type="term" value="F:transferase activity"/>
    <property type="evidence" value="ECO:0007669"/>
    <property type="project" value="UniProtKB-KW"/>
</dbReference>
<gene>
    <name evidence="1" type="ORF">Hyperionvirus7_76</name>
</gene>
<dbReference type="PANTHER" id="PTHR46656">
    <property type="entry name" value="PUTATIVE-RELATED"/>
    <property type="match status" value="1"/>
</dbReference>
<dbReference type="SUPFAM" id="SSF53756">
    <property type="entry name" value="UDP-Glycosyltransferase/glycogen phosphorylase"/>
    <property type="match status" value="1"/>
</dbReference>
<keyword evidence="1" id="KW-0808">Transferase</keyword>
<accession>A0A3G5A8C0</accession>
<reference evidence="1" key="1">
    <citation type="submission" date="2018-10" db="EMBL/GenBank/DDBJ databases">
        <title>Hidden diversity of soil giant viruses.</title>
        <authorList>
            <person name="Schulz F."/>
            <person name="Alteio L."/>
            <person name="Goudeau D."/>
            <person name="Ryan E.M."/>
            <person name="Malmstrom R.R."/>
            <person name="Blanchard J."/>
            <person name="Woyke T."/>
        </authorList>
    </citation>
    <scope>NUCLEOTIDE SEQUENCE</scope>
    <source>
        <strain evidence="1">HYV1</strain>
    </source>
</reference>
<proteinExistence type="predicted"/>
<name>A0A3G5A8C0_9VIRU</name>
<dbReference type="Gene3D" id="3.40.50.2000">
    <property type="entry name" value="Glycogen Phosphorylase B"/>
    <property type="match status" value="1"/>
</dbReference>
<sequence>MTNINTFDWLFYIKKYEDLQRANIDSEEKAYHHWITSGQKEGRICSHEKSVNSMNKPNLKIKYYAVSNNSGYAESGRAYIKMLRDNGVQIKFCDIFTNDQRHDDFSYNYVIIQLLPTSYRLICNFERRLNKNVKIFGLTMWESDMIPLQWASEINTLLDFLIVPSEWNKYVFSKHVRKPIYVVHQPISDIVVPEVKKNIMANIDKKDYVFYTIGQWNARKRIDILITVYLNTFTKDDNVVLFVKTFLRNYSIADKKILSSHIEKLIKKFPNPARVIYNLDLLDDAEMYMIHRRGNCFVSPCASEAIGLGACYAALMNNRVIITNYGGHLEYLKCVDLIKSEMIPAESCGYLPLNHNNCFGDICKHYPCYDPKLQKWARADSNHLKELMVDAYKKKLEGNMETKQYILDHFNSNKIYAEFKKIDEFSSF</sequence>
<protein>
    <submittedName>
        <fullName evidence="1">Glycosyltransferase family 1 protein</fullName>
    </submittedName>
</protein>
<dbReference type="EMBL" id="MK072389">
    <property type="protein sequence ID" value="AYV83505.1"/>
    <property type="molecule type" value="Genomic_DNA"/>
</dbReference>